<sequence>MRMRPRSIRSRDTLIAAVLAVLVLGLLAAGIDLAVRSAVKSDLLEEIQIDARRASGGVRDGSLATPIPDDTGGRILVQVVGPGGHVLDATPAATGREPVSGLWPSAELRVRDFVECRGAWPDRECFAVEAIRATTAPDSVVVYAWEPMPSYLVNGVLEILLGAGVLAFAVLVAWITWHVVGRTLGPVEAIRAQLAEISASDLNRRVPEPPGQDEIAQLARTANATLDRLERAIGRQRQFASDASHELRTPIAGLRANLEDASMHPEDNDLRAVVDSALRDTDRLESIVTDLLLLARIGTGAAAEESIDLPRLAEAEIARRTFALKVSTEFDGEVTVRGVRMQLVRLLGNLLDNAERYADELVTVEVSREGRHALLTVTDDGVGIPPEDRERVFERFTRLDAARDRGSGGTGLGLAIAREIAQAHGGTLRVVERSRGTRFALRLPLAGE</sequence>
<dbReference type="Gene3D" id="3.30.565.10">
    <property type="entry name" value="Histidine kinase-like ATPase, C-terminal domain"/>
    <property type="match status" value="1"/>
</dbReference>
<dbReference type="Pfam" id="PF02518">
    <property type="entry name" value="HATPase_c"/>
    <property type="match status" value="1"/>
</dbReference>
<dbReference type="Proteomes" id="UP001049518">
    <property type="component" value="Chromosome"/>
</dbReference>
<dbReference type="SMART" id="SM00388">
    <property type="entry name" value="HisKA"/>
    <property type="match status" value="1"/>
</dbReference>
<dbReference type="Gene3D" id="6.10.340.10">
    <property type="match status" value="1"/>
</dbReference>
<protein>
    <recommendedName>
        <fullName evidence="3">histidine kinase</fullName>
        <ecNumber evidence="3">2.7.13.3</ecNumber>
    </recommendedName>
</protein>
<dbReference type="SUPFAM" id="SSF47384">
    <property type="entry name" value="Homodimeric domain of signal transducing histidine kinase"/>
    <property type="match status" value="1"/>
</dbReference>
<dbReference type="EC" id="2.7.13.3" evidence="3"/>
<dbReference type="CDD" id="cd06225">
    <property type="entry name" value="HAMP"/>
    <property type="match status" value="1"/>
</dbReference>
<feature type="domain" description="HAMP" evidence="13">
    <location>
        <begin position="181"/>
        <end position="234"/>
    </location>
</feature>
<keyword evidence="10 11" id="KW-0472">Membrane</keyword>
<evidence type="ECO:0000256" key="7">
    <source>
        <dbReference type="ARBA" id="ARBA00022777"/>
    </source>
</evidence>
<dbReference type="PROSITE" id="PS50109">
    <property type="entry name" value="HIS_KIN"/>
    <property type="match status" value="1"/>
</dbReference>
<comment type="catalytic activity">
    <reaction evidence="1">
        <text>ATP + protein L-histidine = ADP + protein N-phospho-L-histidine.</text>
        <dbReference type="EC" id="2.7.13.3"/>
    </reaction>
</comment>
<gene>
    <name evidence="14" type="ORF">AGRA3207_004367</name>
</gene>
<dbReference type="Pfam" id="PF00672">
    <property type="entry name" value="HAMP"/>
    <property type="match status" value="1"/>
</dbReference>
<dbReference type="PROSITE" id="PS50885">
    <property type="entry name" value="HAMP"/>
    <property type="match status" value="1"/>
</dbReference>
<evidence type="ECO:0000256" key="5">
    <source>
        <dbReference type="ARBA" id="ARBA00022679"/>
    </source>
</evidence>
<keyword evidence="4" id="KW-0597">Phosphoprotein</keyword>
<keyword evidence="5" id="KW-0808">Transferase</keyword>
<dbReference type="CDD" id="cd00082">
    <property type="entry name" value="HisKA"/>
    <property type="match status" value="1"/>
</dbReference>
<proteinExistence type="predicted"/>
<dbReference type="Pfam" id="PF00512">
    <property type="entry name" value="HisKA"/>
    <property type="match status" value="1"/>
</dbReference>
<dbReference type="SMART" id="SM00304">
    <property type="entry name" value="HAMP"/>
    <property type="match status" value="1"/>
</dbReference>
<dbReference type="SMART" id="SM00387">
    <property type="entry name" value="HATPase_c"/>
    <property type="match status" value="1"/>
</dbReference>
<dbReference type="InterPro" id="IPR003594">
    <property type="entry name" value="HATPase_dom"/>
</dbReference>
<evidence type="ECO:0000256" key="8">
    <source>
        <dbReference type="ARBA" id="ARBA00022989"/>
    </source>
</evidence>
<dbReference type="PANTHER" id="PTHR45436:SF5">
    <property type="entry name" value="SENSOR HISTIDINE KINASE TRCS"/>
    <property type="match status" value="1"/>
</dbReference>
<dbReference type="InterPro" id="IPR036890">
    <property type="entry name" value="HATPase_C_sf"/>
</dbReference>
<organism evidence="14 15">
    <name type="scientific">Actinomadura graeca</name>
    <dbReference type="NCBI Taxonomy" id="2750812"/>
    <lineage>
        <taxon>Bacteria</taxon>
        <taxon>Bacillati</taxon>
        <taxon>Actinomycetota</taxon>
        <taxon>Actinomycetes</taxon>
        <taxon>Streptosporangiales</taxon>
        <taxon>Thermomonosporaceae</taxon>
        <taxon>Actinomadura</taxon>
    </lineage>
</organism>
<feature type="domain" description="Histidine kinase" evidence="12">
    <location>
        <begin position="242"/>
        <end position="447"/>
    </location>
</feature>
<dbReference type="CDD" id="cd00075">
    <property type="entry name" value="HATPase"/>
    <property type="match status" value="1"/>
</dbReference>
<dbReference type="PRINTS" id="PR00344">
    <property type="entry name" value="BCTRLSENSOR"/>
</dbReference>
<evidence type="ECO:0000256" key="9">
    <source>
        <dbReference type="ARBA" id="ARBA00023012"/>
    </source>
</evidence>
<evidence type="ECO:0000256" key="6">
    <source>
        <dbReference type="ARBA" id="ARBA00022692"/>
    </source>
</evidence>
<feature type="transmembrane region" description="Helical" evidence="11">
    <location>
        <begin position="151"/>
        <end position="175"/>
    </location>
</feature>
<dbReference type="InterPro" id="IPR004358">
    <property type="entry name" value="Sig_transdc_His_kin-like_C"/>
</dbReference>
<name>A0ABX8QWT1_9ACTN</name>
<dbReference type="GO" id="GO:0016301">
    <property type="term" value="F:kinase activity"/>
    <property type="evidence" value="ECO:0007669"/>
    <property type="project" value="UniProtKB-KW"/>
</dbReference>
<dbReference type="InterPro" id="IPR003660">
    <property type="entry name" value="HAMP_dom"/>
</dbReference>
<keyword evidence="6 11" id="KW-0812">Transmembrane</keyword>
<evidence type="ECO:0000259" key="12">
    <source>
        <dbReference type="PROSITE" id="PS50109"/>
    </source>
</evidence>
<evidence type="ECO:0000256" key="3">
    <source>
        <dbReference type="ARBA" id="ARBA00012438"/>
    </source>
</evidence>
<dbReference type="InterPro" id="IPR005467">
    <property type="entry name" value="His_kinase_dom"/>
</dbReference>
<dbReference type="InterPro" id="IPR050428">
    <property type="entry name" value="TCS_sensor_his_kinase"/>
</dbReference>
<evidence type="ECO:0000256" key="4">
    <source>
        <dbReference type="ARBA" id="ARBA00022553"/>
    </source>
</evidence>
<dbReference type="Gene3D" id="1.10.287.130">
    <property type="match status" value="1"/>
</dbReference>
<dbReference type="SUPFAM" id="SSF158472">
    <property type="entry name" value="HAMP domain-like"/>
    <property type="match status" value="1"/>
</dbReference>
<dbReference type="PANTHER" id="PTHR45436">
    <property type="entry name" value="SENSOR HISTIDINE KINASE YKOH"/>
    <property type="match status" value="1"/>
</dbReference>
<evidence type="ECO:0000256" key="10">
    <source>
        <dbReference type="ARBA" id="ARBA00023136"/>
    </source>
</evidence>
<keyword evidence="9" id="KW-0902">Two-component regulatory system</keyword>
<evidence type="ECO:0000256" key="1">
    <source>
        <dbReference type="ARBA" id="ARBA00000085"/>
    </source>
</evidence>
<evidence type="ECO:0000256" key="11">
    <source>
        <dbReference type="SAM" id="Phobius"/>
    </source>
</evidence>
<accession>A0ABX8QWT1</accession>
<evidence type="ECO:0000313" key="14">
    <source>
        <dbReference type="EMBL" id="QXJ23235.1"/>
    </source>
</evidence>
<keyword evidence="8 11" id="KW-1133">Transmembrane helix</keyword>
<evidence type="ECO:0000256" key="2">
    <source>
        <dbReference type="ARBA" id="ARBA00004236"/>
    </source>
</evidence>
<reference evidence="14" key="1">
    <citation type="submission" date="2020-07" db="EMBL/GenBank/DDBJ databases">
        <authorList>
            <person name="Tarantini F.S."/>
            <person name="Hong K.W."/>
            <person name="Chan K.G."/>
        </authorList>
    </citation>
    <scope>NUCLEOTIDE SEQUENCE</scope>
    <source>
        <strain evidence="14">32-07</strain>
    </source>
</reference>
<keyword evidence="7 14" id="KW-0418">Kinase</keyword>
<evidence type="ECO:0000313" key="15">
    <source>
        <dbReference type="Proteomes" id="UP001049518"/>
    </source>
</evidence>
<comment type="subcellular location">
    <subcellularLocation>
        <location evidence="2">Cell membrane</location>
    </subcellularLocation>
</comment>
<keyword evidence="15" id="KW-1185">Reference proteome</keyword>
<dbReference type="EMBL" id="CP059572">
    <property type="protein sequence ID" value="QXJ23235.1"/>
    <property type="molecule type" value="Genomic_DNA"/>
</dbReference>
<evidence type="ECO:0000259" key="13">
    <source>
        <dbReference type="PROSITE" id="PS50885"/>
    </source>
</evidence>
<dbReference type="InterPro" id="IPR036097">
    <property type="entry name" value="HisK_dim/P_sf"/>
</dbReference>
<dbReference type="SUPFAM" id="SSF55874">
    <property type="entry name" value="ATPase domain of HSP90 chaperone/DNA topoisomerase II/histidine kinase"/>
    <property type="match status" value="1"/>
</dbReference>
<dbReference type="RefSeq" id="WP_231328916.1">
    <property type="nucleotide sequence ID" value="NZ_CP059572.1"/>
</dbReference>
<dbReference type="InterPro" id="IPR003661">
    <property type="entry name" value="HisK_dim/P_dom"/>
</dbReference>